<dbReference type="Proteomes" id="UP000319557">
    <property type="component" value="Chromosome"/>
</dbReference>
<evidence type="ECO:0000313" key="3">
    <source>
        <dbReference type="EMBL" id="QDS87551.1"/>
    </source>
</evidence>
<dbReference type="EMBL" id="CP036261">
    <property type="protein sequence ID" value="QDS87551.1"/>
    <property type="molecule type" value="Genomic_DNA"/>
</dbReference>
<evidence type="ECO:0000256" key="1">
    <source>
        <dbReference type="SAM" id="Phobius"/>
    </source>
</evidence>
<protein>
    <submittedName>
        <fullName evidence="3">TadE-like protein</fullName>
    </submittedName>
</protein>
<feature type="transmembrane region" description="Helical" evidence="1">
    <location>
        <begin position="27"/>
        <end position="48"/>
    </location>
</feature>
<dbReference type="KEGG" id="ruv:EC9_17300"/>
<proteinExistence type="predicted"/>
<dbReference type="RefSeq" id="WP_145343975.1">
    <property type="nucleotide sequence ID" value="NZ_CP036261.1"/>
</dbReference>
<keyword evidence="4" id="KW-1185">Reference proteome</keyword>
<dbReference type="AlphaFoldDB" id="A0A517LY49"/>
<keyword evidence="1" id="KW-1133">Transmembrane helix</keyword>
<evidence type="ECO:0000313" key="4">
    <source>
        <dbReference type="Proteomes" id="UP000319557"/>
    </source>
</evidence>
<organism evidence="3 4">
    <name type="scientific">Rosistilla ulvae</name>
    <dbReference type="NCBI Taxonomy" id="1930277"/>
    <lineage>
        <taxon>Bacteria</taxon>
        <taxon>Pseudomonadati</taxon>
        <taxon>Planctomycetota</taxon>
        <taxon>Planctomycetia</taxon>
        <taxon>Pirellulales</taxon>
        <taxon>Pirellulaceae</taxon>
        <taxon>Rosistilla</taxon>
    </lineage>
</organism>
<evidence type="ECO:0000259" key="2">
    <source>
        <dbReference type="Pfam" id="PF07811"/>
    </source>
</evidence>
<dbReference type="OrthoDB" id="290254at2"/>
<reference evidence="3 4" key="1">
    <citation type="submission" date="2019-02" db="EMBL/GenBank/DDBJ databases">
        <title>Deep-cultivation of Planctomycetes and their phenomic and genomic characterization uncovers novel biology.</title>
        <authorList>
            <person name="Wiegand S."/>
            <person name="Jogler M."/>
            <person name="Boedeker C."/>
            <person name="Pinto D."/>
            <person name="Vollmers J."/>
            <person name="Rivas-Marin E."/>
            <person name="Kohn T."/>
            <person name="Peeters S.H."/>
            <person name="Heuer A."/>
            <person name="Rast P."/>
            <person name="Oberbeckmann S."/>
            <person name="Bunk B."/>
            <person name="Jeske O."/>
            <person name="Meyerdierks A."/>
            <person name="Storesund J.E."/>
            <person name="Kallscheuer N."/>
            <person name="Luecker S."/>
            <person name="Lage O.M."/>
            <person name="Pohl T."/>
            <person name="Merkel B.J."/>
            <person name="Hornburger P."/>
            <person name="Mueller R.-W."/>
            <person name="Bruemmer F."/>
            <person name="Labrenz M."/>
            <person name="Spormann A.M."/>
            <person name="Op den Camp H."/>
            <person name="Overmann J."/>
            <person name="Amann R."/>
            <person name="Jetten M.S.M."/>
            <person name="Mascher T."/>
            <person name="Medema M.H."/>
            <person name="Devos D.P."/>
            <person name="Kaster A.-K."/>
            <person name="Ovreas L."/>
            <person name="Rohde M."/>
            <person name="Galperin M.Y."/>
            <person name="Jogler C."/>
        </authorList>
    </citation>
    <scope>NUCLEOTIDE SEQUENCE [LARGE SCALE GENOMIC DNA]</scope>
    <source>
        <strain evidence="3 4">EC9</strain>
    </source>
</reference>
<gene>
    <name evidence="3" type="ORF">EC9_17300</name>
</gene>
<name>A0A517LY49_9BACT</name>
<dbReference type="Pfam" id="PF07811">
    <property type="entry name" value="TadE"/>
    <property type="match status" value="1"/>
</dbReference>
<dbReference type="InterPro" id="IPR012495">
    <property type="entry name" value="TadE-like_dom"/>
</dbReference>
<keyword evidence="1" id="KW-0472">Membrane</keyword>
<accession>A0A517LY49</accession>
<sequence length="156" mass="17210">MNRSPIPTAPANRRRRRGMCRWQDRRGAAVVEFAVVANTLFLVLFTCIEFSRLNLIRNTAQNSAYYGARAAMVSGADAQDAVDAAENLLDAIGAKGVTVTVNNGQPLTSATEEIVVKVEVDYNKNAFFAPLFIPNHKFVATSNIKAERYDFFFDGT</sequence>
<keyword evidence="1" id="KW-0812">Transmembrane</keyword>
<feature type="domain" description="TadE-like" evidence="2">
    <location>
        <begin position="27"/>
        <end position="69"/>
    </location>
</feature>